<dbReference type="InterPro" id="IPR005474">
    <property type="entry name" value="Transketolase_N"/>
</dbReference>
<gene>
    <name evidence="3" type="ORF">FJO69_01580</name>
</gene>
<dbReference type="Gene3D" id="3.40.50.970">
    <property type="match status" value="2"/>
</dbReference>
<keyword evidence="4" id="KW-1185">Reference proteome</keyword>
<dbReference type="SUPFAM" id="SSF52922">
    <property type="entry name" value="TK C-terminal domain-like"/>
    <property type="match status" value="1"/>
</dbReference>
<proteinExistence type="predicted"/>
<feature type="domain" description="Transketolase N-terminal" evidence="2">
    <location>
        <begin position="8"/>
        <end position="305"/>
    </location>
</feature>
<dbReference type="InterPro" id="IPR009014">
    <property type="entry name" value="Transketo_C/PFOR_II"/>
</dbReference>
<name>A0A501XAV3_9BACT</name>
<comment type="cofactor">
    <cofactor evidence="1">
        <name>thiamine diphosphate</name>
        <dbReference type="ChEBI" id="CHEBI:58937"/>
    </cofactor>
</comment>
<protein>
    <recommendedName>
        <fullName evidence="2">Transketolase N-terminal domain-containing protein</fullName>
    </recommendedName>
</protein>
<dbReference type="Proteomes" id="UP000319776">
    <property type="component" value="Unassembled WGS sequence"/>
</dbReference>
<dbReference type="OrthoDB" id="8732661at2"/>
<dbReference type="SUPFAM" id="SSF52518">
    <property type="entry name" value="Thiamin diphosphate-binding fold (THDP-binding)"/>
    <property type="match status" value="2"/>
</dbReference>
<evidence type="ECO:0000256" key="1">
    <source>
        <dbReference type="ARBA" id="ARBA00001964"/>
    </source>
</evidence>
<dbReference type="EMBL" id="VFSS01000004">
    <property type="protein sequence ID" value="TPE57424.1"/>
    <property type="molecule type" value="Genomic_DNA"/>
</dbReference>
<sequence length="626" mass="70740">MKRNKNFDQLAIDNLKINTLAAIEQSNLGEPAKIMTAAKIFHELFFYHYNFDVKNPLSPKRDRIIVSSNLLNPLYLATLRFMGLISDEEFRSYGTKNAKLDVILNKNLNLGIEVSGSSKGQNLAQAVGFALAENYLSNKFSELKNYTYLICNRSDLSEGIASEALAFAGEQQLKRLIILADSGSYFSDYQSLSTRRLKPAQYFDSLNLGYIFVKDGRPKSIYKAINKAKRFNKPVVIEIDSILGEKVLNFDLKKDGKLLNEEDLESLKESLLFKKTDNFAIYKEVAEIYQNRFAKLSDQFSHWTPSDELIKFLNNNLKENLNDLTIQKDSNLGEITEQILDNLAQKYENLFLGANNHHDFQNIKSLDGAYALNNKEGRSVLFGPRNECSASIISGISAYLNSKPVLISSLAYADKLIDSIELAIKNKVNILYIFKDDNLLNSTNIINNVGPATIAKLRTIDGLKLFRSADKNELKGAFEFYLNNNNGPVAICFDKNSNFELNNTSKNEIKFGAYYLKKENFDWVLISSGHDLKLALEVGKLLGLSVISASNRDNLRELKYTKNYAISFESVSSFSWNKYAKYCIGLDNIDELKSGKDIAEKTALDKKNLINKISKIITKSKQNKTK</sequence>
<dbReference type="GO" id="GO:0006098">
    <property type="term" value="P:pentose-phosphate shunt"/>
    <property type="evidence" value="ECO:0007669"/>
    <property type="project" value="TreeGrafter"/>
</dbReference>
<reference evidence="3 4" key="1">
    <citation type="submission" date="2019-06" db="EMBL/GenBank/DDBJ databases">
        <title>Mycoplasma falconis type strain whole genome sequence.</title>
        <authorList>
            <person name="Spergser J."/>
        </authorList>
    </citation>
    <scope>NUCLEOTIDE SEQUENCE [LARGE SCALE GENOMIC DNA]</scope>
    <source>
        <strain evidence="3 4">ATCC 51372</strain>
    </source>
</reference>
<accession>A0A501XAV3</accession>
<dbReference type="PANTHER" id="PTHR43522">
    <property type="entry name" value="TRANSKETOLASE"/>
    <property type="match status" value="1"/>
</dbReference>
<dbReference type="GO" id="GO:0004802">
    <property type="term" value="F:transketolase activity"/>
    <property type="evidence" value="ECO:0007669"/>
    <property type="project" value="TreeGrafter"/>
</dbReference>
<organism evidence="3 4">
    <name type="scientific">[Mycoplasma] falconis</name>
    <dbReference type="NCBI Taxonomy" id="92403"/>
    <lineage>
        <taxon>Bacteria</taxon>
        <taxon>Bacillati</taxon>
        <taxon>Mycoplasmatota</taxon>
        <taxon>Mycoplasmoidales</taxon>
        <taxon>Metamycoplasmataceae</taxon>
        <taxon>Metamycoplasma</taxon>
    </lineage>
</organism>
<dbReference type="InterPro" id="IPR033247">
    <property type="entry name" value="Transketolase_fam"/>
</dbReference>
<dbReference type="InterPro" id="IPR029061">
    <property type="entry name" value="THDP-binding"/>
</dbReference>
<dbReference type="RefSeq" id="WP_140781256.1">
    <property type="nucleotide sequence ID" value="NZ_VFSS01000004.1"/>
</dbReference>
<evidence type="ECO:0000259" key="2">
    <source>
        <dbReference type="Pfam" id="PF00456"/>
    </source>
</evidence>
<dbReference type="GO" id="GO:0005829">
    <property type="term" value="C:cytosol"/>
    <property type="evidence" value="ECO:0007669"/>
    <property type="project" value="TreeGrafter"/>
</dbReference>
<comment type="caution">
    <text evidence="3">The sequence shown here is derived from an EMBL/GenBank/DDBJ whole genome shotgun (WGS) entry which is preliminary data.</text>
</comment>
<dbReference type="Pfam" id="PF00456">
    <property type="entry name" value="Transketolase_N"/>
    <property type="match status" value="1"/>
</dbReference>
<evidence type="ECO:0000313" key="4">
    <source>
        <dbReference type="Proteomes" id="UP000319776"/>
    </source>
</evidence>
<evidence type="ECO:0000313" key="3">
    <source>
        <dbReference type="EMBL" id="TPE57424.1"/>
    </source>
</evidence>
<dbReference type="PANTHER" id="PTHR43522:SF2">
    <property type="entry name" value="TRANSKETOLASE 1-RELATED"/>
    <property type="match status" value="1"/>
</dbReference>
<dbReference type="AlphaFoldDB" id="A0A501XAV3"/>